<keyword evidence="1" id="KW-1133">Transmembrane helix</keyword>
<gene>
    <name evidence="2" type="ORF">ENP88_07790</name>
</gene>
<evidence type="ECO:0008006" key="3">
    <source>
        <dbReference type="Google" id="ProtNLM"/>
    </source>
</evidence>
<dbReference type="AlphaFoldDB" id="A0A7J2TKC6"/>
<proteinExistence type="predicted"/>
<evidence type="ECO:0000313" key="2">
    <source>
        <dbReference type="EMBL" id="HEH36015.1"/>
    </source>
</evidence>
<protein>
    <recommendedName>
        <fullName evidence="3">DUF2207 domain-containing protein</fullName>
    </recommendedName>
</protein>
<reference evidence="2" key="1">
    <citation type="journal article" date="2020" name="mSystems">
        <title>Genome- and Community-Level Interaction Insights into Carbon Utilization and Element Cycling Functions of Hydrothermarchaeota in Hydrothermal Sediment.</title>
        <authorList>
            <person name="Zhou Z."/>
            <person name="Liu Y."/>
            <person name="Xu W."/>
            <person name="Pan J."/>
            <person name="Luo Z.H."/>
            <person name="Li M."/>
        </authorList>
    </citation>
    <scope>NUCLEOTIDE SEQUENCE [LARGE SCALE GENOMIC DNA]</scope>
    <source>
        <strain evidence="2">SpSt-26</strain>
    </source>
</reference>
<sequence>MKFLILLITLLLIQPAFGAVMEISEMKISVHVAEKAHFKYEITLKNLIDKPLVPGISELRLQKVENLKLLVFPLPLGEKRAGVDIENLRAYSGNMNFKSYYEKHEEYSSIYYEIWYPIEPLGEKKIVVEFDADIVDRGLLFKSITFPVGSDIDVRDLQISISSDWNLCYREGEVKSIPANHIAFFAAEFSLLPLPMLPIRGYLFFWGIVFTVALLAFLIRKKL</sequence>
<feature type="transmembrane region" description="Helical" evidence="1">
    <location>
        <begin position="201"/>
        <end position="219"/>
    </location>
</feature>
<keyword evidence="1" id="KW-0812">Transmembrane</keyword>
<evidence type="ECO:0000256" key="1">
    <source>
        <dbReference type="SAM" id="Phobius"/>
    </source>
</evidence>
<accession>A0A7J2TKC6</accession>
<name>A0A7J2TKC6_ARCFL</name>
<dbReference type="EMBL" id="DSLA01000125">
    <property type="protein sequence ID" value="HEH36015.1"/>
    <property type="molecule type" value="Genomic_DNA"/>
</dbReference>
<keyword evidence="1" id="KW-0472">Membrane</keyword>
<organism evidence="2">
    <name type="scientific">Archaeoglobus fulgidus</name>
    <dbReference type="NCBI Taxonomy" id="2234"/>
    <lineage>
        <taxon>Archaea</taxon>
        <taxon>Methanobacteriati</taxon>
        <taxon>Methanobacteriota</taxon>
        <taxon>Archaeoglobi</taxon>
        <taxon>Archaeoglobales</taxon>
        <taxon>Archaeoglobaceae</taxon>
        <taxon>Archaeoglobus</taxon>
    </lineage>
</organism>
<comment type="caution">
    <text evidence="2">The sequence shown here is derived from an EMBL/GenBank/DDBJ whole genome shotgun (WGS) entry which is preliminary data.</text>
</comment>